<evidence type="ECO:0008006" key="3">
    <source>
        <dbReference type="Google" id="ProtNLM"/>
    </source>
</evidence>
<accession>A0ABS9QW60</accession>
<comment type="caution">
    <text evidence="1">The sequence shown here is derived from an EMBL/GenBank/DDBJ whole genome shotgun (WGS) entry which is preliminary data.</text>
</comment>
<evidence type="ECO:0000313" key="2">
    <source>
        <dbReference type="Proteomes" id="UP000829384"/>
    </source>
</evidence>
<protein>
    <recommendedName>
        <fullName evidence="3">Phage protein</fullName>
    </recommendedName>
</protein>
<evidence type="ECO:0000313" key="1">
    <source>
        <dbReference type="EMBL" id="MCG9964574.1"/>
    </source>
</evidence>
<sequence length="73" mass="8586">MMENARKSCHQCKHLEWAEGETECTTGWACDKRQGAIYNSSSDWQVIESEFLSKLEDEKYRNRYKRCFEQGGA</sequence>
<name>A0ABS9QW60_9GAMM</name>
<keyword evidence="2" id="KW-1185">Reference proteome</keyword>
<dbReference type="RefSeq" id="WP_240131193.1">
    <property type="nucleotide sequence ID" value="NZ_JACSDI010000007.1"/>
</dbReference>
<dbReference type="EMBL" id="JACSDI010000007">
    <property type="protein sequence ID" value="MCG9964574.1"/>
    <property type="molecule type" value="Genomic_DNA"/>
</dbReference>
<organism evidence="1 2">
    <name type="scientific">Shewanella cutis</name>
    <dbReference type="NCBI Taxonomy" id="2766780"/>
    <lineage>
        <taxon>Bacteria</taxon>
        <taxon>Pseudomonadati</taxon>
        <taxon>Pseudomonadota</taxon>
        <taxon>Gammaproteobacteria</taxon>
        <taxon>Alteromonadales</taxon>
        <taxon>Shewanellaceae</taxon>
        <taxon>Shewanella</taxon>
    </lineage>
</organism>
<dbReference type="Proteomes" id="UP000829384">
    <property type="component" value="Unassembled WGS sequence"/>
</dbReference>
<reference evidence="1 2" key="1">
    <citation type="submission" date="2020-08" db="EMBL/GenBank/DDBJ databases">
        <title>Whole genome sequence of Shewanella sp strain PS-2.</title>
        <authorList>
            <person name="Das S.K."/>
        </authorList>
    </citation>
    <scope>NUCLEOTIDE SEQUENCE [LARGE SCALE GENOMIC DNA]</scope>
    <source>
        <strain evidence="1 2">PS-2</strain>
    </source>
</reference>
<gene>
    <name evidence="1" type="ORF">H9J30_11700</name>
</gene>
<proteinExistence type="predicted"/>